<keyword evidence="4" id="KW-1185">Reference proteome</keyword>
<organism evidence="3 4">
    <name type="scientific">Rubrivivax rivuli</name>
    <dbReference type="NCBI Taxonomy" id="1862385"/>
    <lineage>
        <taxon>Bacteria</taxon>
        <taxon>Pseudomonadati</taxon>
        <taxon>Pseudomonadota</taxon>
        <taxon>Betaproteobacteria</taxon>
        <taxon>Burkholderiales</taxon>
        <taxon>Sphaerotilaceae</taxon>
        <taxon>Rubrivivax</taxon>
    </lineage>
</organism>
<dbReference type="Pfam" id="PF07929">
    <property type="entry name" value="PRiA4_ORF3"/>
    <property type="match status" value="1"/>
</dbReference>
<dbReference type="Gene3D" id="3.10.290.30">
    <property type="entry name" value="MM3350-like"/>
    <property type="match status" value="1"/>
</dbReference>
<dbReference type="OrthoDB" id="9816539at2"/>
<feature type="domain" description="Plasmid pRiA4b Orf3-like" evidence="2">
    <location>
        <begin position="71"/>
        <end position="131"/>
    </location>
</feature>
<evidence type="ECO:0000256" key="1">
    <source>
        <dbReference type="SAM" id="MobiDB-lite"/>
    </source>
</evidence>
<comment type="caution">
    <text evidence="3">The sequence shown here is derived from an EMBL/GenBank/DDBJ whole genome shotgun (WGS) entry which is preliminary data.</text>
</comment>
<dbReference type="EMBL" id="SACR01000003">
    <property type="protein sequence ID" value="RVU46601.1"/>
    <property type="molecule type" value="Genomic_DNA"/>
</dbReference>
<dbReference type="InterPro" id="IPR012912">
    <property type="entry name" value="Plasmid_pRiA4b_Orf3-like"/>
</dbReference>
<proteinExistence type="predicted"/>
<dbReference type="AlphaFoldDB" id="A0A437RIL3"/>
<evidence type="ECO:0000259" key="2">
    <source>
        <dbReference type="Pfam" id="PF07929"/>
    </source>
</evidence>
<feature type="region of interest" description="Disordered" evidence="1">
    <location>
        <begin position="117"/>
        <end position="157"/>
    </location>
</feature>
<evidence type="ECO:0000313" key="3">
    <source>
        <dbReference type="EMBL" id="RVU46601.1"/>
    </source>
</evidence>
<dbReference type="InterPro" id="IPR024047">
    <property type="entry name" value="MM3350-like_sf"/>
</dbReference>
<dbReference type="RefSeq" id="WP_128228959.1">
    <property type="nucleotide sequence ID" value="NZ_SACR01000003.1"/>
</dbReference>
<name>A0A437RIL3_9BURK</name>
<feature type="region of interest" description="Disordered" evidence="1">
    <location>
        <begin position="1"/>
        <end position="67"/>
    </location>
</feature>
<reference evidence="3 4" key="1">
    <citation type="submission" date="2019-01" db="EMBL/GenBank/DDBJ databases">
        <authorList>
            <person name="Chen W.-M."/>
        </authorList>
    </citation>
    <scope>NUCLEOTIDE SEQUENCE [LARGE SCALE GENOMIC DNA]</scope>
    <source>
        <strain evidence="3 4">KYPY4</strain>
    </source>
</reference>
<feature type="compositionally biased region" description="Low complexity" evidence="1">
    <location>
        <begin position="140"/>
        <end position="157"/>
    </location>
</feature>
<evidence type="ECO:0000313" key="4">
    <source>
        <dbReference type="Proteomes" id="UP000285575"/>
    </source>
</evidence>
<sequence length="157" mass="16904">MRGQRRADGWRSRQLRSEHNRAGKGPKEPSHVASGKIPSRRGRPHRGNQAIESRRGGRGAPPARGNPCQRLYSVVDSWWQTVEIDEIVWLEASLEVARCIEGENACPPYGLGGDDGCPEFMKVLGNPSHPGSGSSDGLEPVSPVTPVPSTSKSSTLG</sequence>
<dbReference type="SUPFAM" id="SSF159941">
    <property type="entry name" value="MM3350-like"/>
    <property type="match status" value="1"/>
</dbReference>
<feature type="compositionally biased region" description="Basic and acidic residues" evidence="1">
    <location>
        <begin position="1"/>
        <end position="30"/>
    </location>
</feature>
<protein>
    <recommendedName>
        <fullName evidence="2">Plasmid pRiA4b Orf3-like domain-containing protein</fullName>
    </recommendedName>
</protein>
<dbReference type="Proteomes" id="UP000285575">
    <property type="component" value="Unassembled WGS sequence"/>
</dbReference>
<accession>A0A437RIL3</accession>
<gene>
    <name evidence="3" type="ORF">EOE66_08710</name>
</gene>